<feature type="non-terminal residue" evidence="1">
    <location>
        <position position="1"/>
    </location>
</feature>
<protein>
    <submittedName>
        <fullName evidence="1">Uncharacterized protein</fullName>
    </submittedName>
</protein>
<dbReference type="AlphaFoldDB" id="A0A0K2V8F0"/>
<dbReference type="OrthoDB" id="10554770at2759"/>
<accession>A0A0K2V8F0</accession>
<dbReference type="EMBL" id="HACA01029061">
    <property type="protein sequence ID" value="CDW46422.1"/>
    <property type="molecule type" value="Transcribed_RNA"/>
</dbReference>
<reference evidence="1" key="1">
    <citation type="submission" date="2014-05" db="EMBL/GenBank/DDBJ databases">
        <authorList>
            <person name="Chronopoulou M."/>
        </authorList>
    </citation>
    <scope>NUCLEOTIDE SEQUENCE</scope>
    <source>
        <tissue evidence="1">Whole organism</tissue>
    </source>
</reference>
<name>A0A0K2V8F0_LEPSM</name>
<evidence type="ECO:0000313" key="1">
    <source>
        <dbReference type="EMBL" id="CDW46422.1"/>
    </source>
</evidence>
<sequence length="317" mass="35953">DSVMDLAADVTNVMSRHGAIYPFVRAATVGYGYGNRRRDDSEGVCQQLAKKCKGWWDHLSVINKYDGGTLPRVNADQSQNFERSSGVLNSEDPIIWNQIKVKDLSSPKVFLCKAGKFLEKFSTKMGAKEIVKERFGTKDFEDSCNPNYYTLNLKFPNQVNTAPIVNSQTSEKPEEVEILDLARSSKSDNESAEDLPIVVFEGLSDPKVDETEIDFIERLLNSSLGLPPSSVRNAIRLPLRHGERDIILVEMDSEENEMIVLKEKQNVKIKEGNKDLGIRKAKFKELWRYVEDLLAIKSYVISDNLRDKEEEISIEVE</sequence>
<organism evidence="1">
    <name type="scientific">Lepeophtheirus salmonis</name>
    <name type="common">Salmon louse</name>
    <name type="synonym">Caligus salmonis</name>
    <dbReference type="NCBI Taxonomy" id="72036"/>
    <lineage>
        <taxon>Eukaryota</taxon>
        <taxon>Metazoa</taxon>
        <taxon>Ecdysozoa</taxon>
        <taxon>Arthropoda</taxon>
        <taxon>Crustacea</taxon>
        <taxon>Multicrustacea</taxon>
        <taxon>Hexanauplia</taxon>
        <taxon>Copepoda</taxon>
        <taxon>Siphonostomatoida</taxon>
        <taxon>Caligidae</taxon>
        <taxon>Lepeophtheirus</taxon>
    </lineage>
</organism>
<proteinExistence type="predicted"/>